<dbReference type="Proteomes" id="UP000681610">
    <property type="component" value="Unassembled WGS sequence"/>
</dbReference>
<evidence type="ECO:0000256" key="1">
    <source>
        <dbReference type="ARBA" id="ARBA00004571"/>
    </source>
</evidence>
<dbReference type="Gene3D" id="2.170.130.10">
    <property type="entry name" value="TonB-dependent receptor, plug domain"/>
    <property type="match status" value="1"/>
</dbReference>
<evidence type="ECO:0000256" key="8">
    <source>
        <dbReference type="ARBA" id="ARBA00023170"/>
    </source>
</evidence>
<evidence type="ECO:0000259" key="13">
    <source>
        <dbReference type="Pfam" id="PF07715"/>
    </source>
</evidence>
<keyword evidence="7 10" id="KW-0472">Membrane</keyword>
<dbReference type="InterPro" id="IPR039426">
    <property type="entry name" value="TonB-dep_rcpt-like"/>
</dbReference>
<evidence type="ECO:0000256" key="3">
    <source>
        <dbReference type="ARBA" id="ARBA00022452"/>
    </source>
</evidence>
<feature type="domain" description="TonB-dependent receptor plug" evidence="13">
    <location>
        <begin position="44"/>
        <end position="148"/>
    </location>
</feature>
<evidence type="ECO:0000256" key="2">
    <source>
        <dbReference type="ARBA" id="ARBA00022448"/>
    </source>
</evidence>
<evidence type="ECO:0000313" key="15">
    <source>
        <dbReference type="Proteomes" id="UP000681610"/>
    </source>
</evidence>
<evidence type="ECO:0000313" key="14">
    <source>
        <dbReference type="EMBL" id="MBO1884681.1"/>
    </source>
</evidence>
<dbReference type="EMBL" id="JAGDYP010000007">
    <property type="protein sequence ID" value="MBO1884681.1"/>
    <property type="molecule type" value="Genomic_DNA"/>
</dbReference>
<reference evidence="14 15" key="1">
    <citation type="submission" date="2021-03" db="EMBL/GenBank/DDBJ databases">
        <title>Isolation and description of Capnocytophaga bilenii sp. nov., a novel Capnocytophaga species, isolated from a gingivitis subject.</title>
        <authorList>
            <person name="Antezack A."/>
            <person name="Monnet-Corti V."/>
            <person name="La Scola B."/>
        </authorList>
    </citation>
    <scope>NUCLEOTIDE SEQUENCE [LARGE SCALE GENOMIC DNA]</scope>
    <source>
        <strain evidence="14 15">Marseille-Q4570</strain>
    </source>
</reference>
<organism evidence="14 15">
    <name type="scientific">Capnocytophaga bilenii</name>
    <dbReference type="NCBI Taxonomy" id="2819369"/>
    <lineage>
        <taxon>Bacteria</taxon>
        <taxon>Pseudomonadati</taxon>
        <taxon>Bacteroidota</taxon>
        <taxon>Flavobacteriia</taxon>
        <taxon>Flavobacteriales</taxon>
        <taxon>Flavobacteriaceae</taxon>
        <taxon>Capnocytophaga</taxon>
    </lineage>
</organism>
<gene>
    <name evidence="14" type="ORF">J4N46_09715</name>
</gene>
<evidence type="ECO:0000256" key="6">
    <source>
        <dbReference type="ARBA" id="ARBA00023077"/>
    </source>
</evidence>
<evidence type="ECO:0000256" key="4">
    <source>
        <dbReference type="ARBA" id="ARBA00022692"/>
    </source>
</evidence>
<keyword evidence="9 10" id="KW-0998">Cell outer membrane</keyword>
<keyword evidence="6 11" id="KW-0798">TonB box</keyword>
<comment type="similarity">
    <text evidence="10 11">Belongs to the TonB-dependent receptor family.</text>
</comment>
<keyword evidence="5" id="KW-0732">Signal</keyword>
<protein>
    <submittedName>
        <fullName evidence="14">TonB-dependent receptor</fullName>
    </submittedName>
</protein>
<comment type="subcellular location">
    <subcellularLocation>
        <location evidence="1 10">Cell outer membrane</location>
        <topology evidence="1 10">Multi-pass membrane protein</topology>
    </subcellularLocation>
</comment>
<keyword evidence="15" id="KW-1185">Reference proteome</keyword>
<dbReference type="CDD" id="cd01347">
    <property type="entry name" value="ligand_gated_channel"/>
    <property type="match status" value="1"/>
</dbReference>
<feature type="domain" description="TonB-dependent receptor-like beta-barrel" evidence="12">
    <location>
        <begin position="249"/>
        <end position="615"/>
    </location>
</feature>
<evidence type="ECO:0000256" key="11">
    <source>
        <dbReference type="RuleBase" id="RU003357"/>
    </source>
</evidence>
<dbReference type="PROSITE" id="PS51257">
    <property type="entry name" value="PROKAR_LIPOPROTEIN"/>
    <property type="match status" value="1"/>
</dbReference>
<dbReference type="InterPro" id="IPR000531">
    <property type="entry name" value="Beta-barrel_TonB"/>
</dbReference>
<dbReference type="InterPro" id="IPR012910">
    <property type="entry name" value="Plug_dom"/>
</dbReference>
<dbReference type="Pfam" id="PF07715">
    <property type="entry name" value="Plug"/>
    <property type="match status" value="1"/>
</dbReference>
<evidence type="ECO:0000256" key="5">
    <source>
        <dbReference type="ARBA" id="ARBA00022729"/>
    </source>
</evidence>
<evidence type="ECO:0000256" key="7">
    <source>
        <dbReference type="ARBA" id="ARBA00023136"/>
    </source>
</evidence>
<dbReference type="RefSeq" id="WP_208059130.1">
    <property type="nucleotide sequence ID" value="NZ_JAGDYP010000007.1"/>
</dbReference>
<dbReference type="PANTHER" id="PTHR30069:SF29">
    <property type="entry name" value="HEMOGLOBIN AND HEMOGLOBIN-HAPTOGLOBIN-BINDING PROTEIN 1-RELATED"/>
    <property type="match status" value="1"/>
</dbReference>
<dbReference type="SUPFAM" id="SSF56935">
    <property type="entry name" value="Porins"/>
    <property type="match status" value="1"/>
</dbReference>
<evidence type="ECO:0000259" key="12">
    <source>
        <dbReference type="Pfam" id="PF00593"/>
    </source>
</evidence>
<dbReference type="InterPro" id="IPR036942">
    <property type="entry name" value="Beta-barrel_TonB_sf"/>
</dbReference>
<dbReference type="PANTHER" id="PTHR30069">
    <property type="entry name" value="TONB-DEPENDENT OUTER MEMBRANE RECEPTOR"/>
    <property type="match status" value="1"/>
</dbReference>
<comment type="caution">
    <text evidence="14">The sequence shown here is derived from an EMBL/GenBank/DDBJ whole genome shotgun (WGS) entry which is preliminary data.</text>
</comment>
<evidence type="ECO:0000256" key="9">
    <source>
        <dbReference type="ARBA" id="ARBA00023237"/>
    </source>
</evidence>
<dbReference type="Gene3D" id="2.40.170.20">
    <property type="entry name" value="TonB-dependent receptor, beta-barrel domain"/>
    <property type="match status" value="1"/>
</dbReference>
<proteinExistence type="inferred from homology"/>
<evidence type="ECO:0000256" key="10">
    <source>
        <dbReference type="PROSITE-ProRule" id="PRU01360"/>
    </source>
</evidence>
<dbReference type="Pfam" id="PF00593">
    <property type="entry name" value="TonB_dep_Rec_b-barrel"/>
    <property type="match status" value="1"/>
</dbReference>
<keyword evidence="8 14" id="KW-0675">Receptor</keyword>
<keyword evidence="2 10" id="KW-0813">Transport</keyword>
<dbReference type="PROSITE" id="PS52016">
    <property type="entry name" value="TONB_DEPENDENT_REC_3"/>
    <property type="match status" value="1"/>
</dbReference>
<keyword evidence="4 10" id="KW-0812">Transmembrane</keyword>
<name>A0ABS3PZC4_9FLAO</name>
<keyword evidence="3 10" id="KW-1134">Transmembrane beta strand</keyword>
<dbReference type="InterPro" id="IPR037066">
    <property type="entry name" value="Plug_dom_sf"/>
</dbReference>
<sequence length="643" mass="72893">MRCFYITFLLTVWGTAACWAQDEGEKEIVLKEVVVTATRAAKNLKDVPITVQVITAEDIRKSQATNFQSFLESEFAGINFTYDGGMPNINMLGFGGKYVLFLMDGERMAGETFDNIDYNRIDLDNIERIEIIKGASSSLYGSNALGGVINIITKEAKKAFEGNLSYLYDTSHNYKTNVGIGTKLRWGSIRLTSFYNFRAPYVLKDTEPLISYKNGVPVAGAVSTLPIAGFTNYGITPKVSVKLLPKTELSLTPNYYFSERNRGDNERVLDRYYNYALSGKVTTDFSETQKLSLSGAFDRYDKLYYYKLLNEEEKNYENTIWRGAGQYNLTIAGKHSVVAGAEVLQDELLSFRFNDAGTALRKNAENYTLFTQQEWKLLPDFTLVTGGRVDYHSLFKAHFTYRLSGLLKVEKFSFRGGFSTGFRSPTLKELFTNWFHPWGGGFQIMGNQHLKPETSRNFNFSVDYDTPKLNVTAMTQLSSVREKIGFRWTASSDSIRYVNFSGDTRIISSELSATYRPHKAVRLKGSYAYYYTAKNMDENRPYTFTVKGEYIPPYGAKYVPNVVLSGKYVSAAKVYDASNVTEEVYTRYEPYSIWNLQLFSKLPYHFTVSAGVDNLLGYVAKSTSFYSSITPGRTYLIGLKWGY</sequence>
<accession>A0ABS3PZC4</accession>